<name>A0ABN2AWT9_9ACTN</name>
<dbReference type="Pfam" id="PF02604">
    <property type="entry name" value="PhdYeFM_antitox"/>
    <property type="match status" value="1"/>
</dbReference>
<dbReference type="RefSeq" id="WP_141003901.1">
    <property type="nucleotide sequence ID" value="NZ_BAAAOR010000025.1"/>
</dbReference>
<dbReference type="InterPro" id="IPR036165">
    <property type="entry name" value="YefM-like_sf"/>
</dbReference>
<evidence type="ECO:0000256" key="3">
    <source>
        <dbReference type="SAM" id="MobiDB-lite"/>
    </source>
</evidence>
<feature type="compositionally biased region" description="Basic and acidic residues" evidence="3">
    <location>
        <begin position="73"/>
        <end position="83"/>
    </location>
</feature>
<dbReference type="Proteomes" id="UP001500842">
    <property type="component" value="Unassembled WGS sequence"/>
</dbReference>
<protein>
    <recommendedName>
        <fullName evidence="2">Antitoxin</fullName>
    </recommendedName>
</protein>
<dbReference type="NCBIfam" id="TIGR01552">
    <property type="entry name" value="phd_fam"/>
    <property type="match status" value="1"/>
</dbReference>
<evidence type="ECO:0000256" key="2">
    <source>
        <dbReference type="RuleBase" id="RU362080"/>
    </source>
</evidence>
<evidence type="ECO:0000313" key="5">
    <source>
        <dbReference type="Proteomes" id="UP001500842"/>
    </source>
</evidence>
<accession>A0ABN2AWT9</accession>
<gene>
    <name evidence="4" type="ORF">GCM10009788_34190</name>
</gene>
<dbReference type="SUPFAM" id="SSF143120">
    <property type="entry name" value="YefM-like"/>
    <property type="match status" value="1"/>
</dbReference>
<dbReference type="InterPro" id="IPR006442">
    <property type="entry name" value="Antitoxin_Phd/YefM"/>
</dbReference>
<comment type="similarity">
    <text evidence="1 2">Belongs to the phD/YefM antitoxin family.</text>
</comment>
<comment type="caution">
    <text evidence="4">The sequence shown here is derived from an EMBL/GenBank/DDBJ whole genome shotgun (WGS) entry which is preliminary data.</text>
</comment>
<reference evidence="4 5" key="1">
    <citation type="journal article" date="2019" name="Int. J. Syst. Evol. Microbiol.">
        <title>The Global Catalogue of Microorganisms (GCM) 10K type strain sequencing project: providing services to taxonomists for standard genome sequencing and annotation.</title>
        <authorList>
            <consortium name="The Broad Institute Genomics Platform"/>
            <consortium name="The Broad Institute Genome Sequencing Center for Infectious Disease"/>
            <person name="Wu L."/>
            <person name="Ma J."/>
        </authorList>
    </citation>
    <scope>NUCLEOTIDE SEQUENCE [LARGE SCALE GENOMIC DNA]</scope>
    <source>
        <strain evidence="4 5">JCM 14942</strain>
    </source>
</reference>
<dbReference type="Gene3D" id="3.40.1620.10">
    <property type="entry name" value="YefM-like domain"/>
    <property type="match status" value="1"/>
</dbReference>
<feature type="region of interest" description="Disordered" evidence="3">
    <location>
        <begin position="55"/>
        <end position="83"/>
    </location>
</feature>
<evidence type="ECO:0000313" key="4">
    <source>
        <dbReference type="EMBL" id="GAA1527978.1"/>
    </source>
</evidence>
<keyword evidence="5" id="KW-1185">Reference proteome</keyword>
<proteinExistence type="inferred from homology"/>
<dbReference type="EMBL" id="BAAAOR010000025">
    <property type="protein sequence ID" value="GAA1527978.1"/>
    <property type="molecule type" value="Genomic_DNA"/>
</dbReference>
<evidence type="ECO:0000256" key="1">
    <source>
        <dbReference type="ARBA" id="ARBA00009981"/>
    </source>
</evidence>
<organism evidence="4 5">
    <name type="scientific">Nocardioides humi</name>
    <dbReference type="NCBI Taxonomy" id="449461"/>
    <lineage>
        <taxon>Bacteria</taxon>
        <taxon>Bacillati</taxon>
        <taxon>Actinomycetota</taxon>
        <taxon>Actinomycetes</taxon>
        <taxon>Propionibacteriales</taxon>
        <taxon>Nocardioidaceae</taxon>
        <taxon>Nocardioides</taxon>
    </lineage>
</organism>
<sequence length="83" mass="9232">MTTITSREFNRDVSAAKRAALEGPVMVTDHGEPSHVLLSIEDYRRLRRQAGTLADRLAGPPGSEDIEIPIPPRKVEPFRPLDL</sequence>
<comment type="function">
    <text evidence="2">Antitoxin component of a type II toxin-antitoxin (TA) system.</text>
</comment>